<keyword evidence="3" id="KW-1185">Reference proteome</keyword>
<reference evidence="2" key="1">
    <citation type="submission" date="2020-08" db="EMBL/GenBank/DDBJ databases">
        <title>Genome sequencing and assembly of the red palm weevil Rhynchophorus ferrugineus.</title>
        <authorList>
            <person name="Dias G.B."/>
            <person name="Bergman C.M."/>
            <person name="Manee M."/>
        </authorList>
    </citation>
    <scope>NUCLEOTIDE SEQUENCE</scope>
    <source>
        <strain evidence="2">AA-2017</strain>
        <tissue evidence="2">Whole larva</tissue>
    </source>
</reference>
<name>A0A834HZ99_RHYFE</name>
<dbReference type="Proteomes" id="UP000625711">
    <property type="component" value="Unassembled WGS sequence"/>
</dbReference>
<proteinExistence type="predicted"/>
<protein>
    <submittedName>
        <fullName evidence="2">Uncharacterized protein</fullName>
    </submittedName>
</protein>
<sequence length="100" mass="11793">MEFFLSDGLCYRFLKKRELCAGALWACVDPGCKVIVITKENYVVEKYIGYHSHTHHPSKLERVIMMMQDMQTTMETLFGERREGERSKGSTDRKNHQKYK</sequence>
<dbReference type="EMBL" id="JAACXV010014362">
    <property type="protein sequence ID" value="KAF7267955.1"/>
    <property type="molecule type" value="Genomic_DNA"/>
</dbReference>
<evidence type="ECO:0000256" key="1">
    <source>
        <dbReference type="SAM" id="MobiDB-lite"/>
    </source>
</evidence>
<feature type="compositionally biased region" description="Basic and acidic residues" evidence="1">
    <location>
        <begin position="78"/>
        <end position="94"/>
    </location>
</feature>
<gene>
    <name evidence="2" type="ORF">GWI33_018857</name>
</gene>
<feature type="region of interest" description="Disordered" evidence="1">
    <location>
        <begin position="77"/>
        <end position="100"/>
    </location>
</feature>
<accession>A0A834HZ99</accession>
<evidence type="ECO:0000313" key="2">
    <source>
        <dbReference type="EMBL" id="KAF7267955.1"/>
    </source>
</evidence>
<organism evidence="2 3">
    <name type="scientific">Rhynchophorus ferrugineus</name>
    <name type="common">Red palm weevil</name>
    <name type="synonym">Curculio ferrugineus</name>
    <dbReference type="NCBI Taxonomy" id="354439"/>
    <lineage>
        <taxon>Eukaryota</taxon>
        <taxon>Metazoa</taxon>
        <taxon>Ecdysozoa</taxon>
        <taxon>Arthropoda</taxon>
        <taxon>Hexapoda</taxon>
        <taxon>Insecta</taxon>
        <taxon>Pterygota</taxon>
        <taxon>Neoptera</taxon>
        <taxon>Endopterygota</taxon>
        <taxon>Coleoptera</taxon>
        <taxon>Polyphaga</taxon>
        <taxon>Cucujiformia</taxon>
        <taxon>Curculionidae</taxon>
        <taxon>Dryophthorinae</taxon>
        <taxon>Rhynchophorus</taxon>
    </lineage>
</organism>
<dbReference type="Gene3D" id="2.20.25.240">
    <property type="match status" value="1"/>
</dbReference>
<evidence type="ECO:0000313" key="3">
    <source>
        <dbReference type="Proteomes" id="UP000625711"/>
    </source>
</evidence>
<dbReference type="AlphaFoldDB" id="A0A834HZ99"/>
<comment type="caution">
    <text evidence="2">The sequence shown here is derived from an EMBL/GenBank/DDBJ whole genome shotgun (WGS) entry which is preliminary data.</text>
</comment>